<organism evidence="2 3">
    <name type="scientific">Planomonospora parontospora</name>
    <dbReference type="NCBI Taxonomy" id="58119"/>
    <lineage>
        <taxon>Bacteria</taxon>
        <taxon>Bacillati</taxon>
        <taxon>Actinomycetota</taxon>
        <taxon>Actinomycetes</taxon>
        <taxon>Streptosporangiales</taxon>
        <taxon>Streptosporangiaceae</taxon>
        <taxon>Planomonospora</taxon>
    </lineage>
</organism>
<dbReference type="RefSeq" id="WP_191898464.1">
    <property type="nucleotide sequence ID" value="NZ_BMQD01000044.1"/>
</dbReference>
<name>A0AA37BPA1_9ACTN</name>
<dbReference type="GO" id="GO:0003677">
    <property type="term" value="F:DNA binding"/>
    <property type="evidence" value="ECO:0007669"/>
    <property type="project" value="InterPro"/>
</dbReference>
<accession>A0AA37BPA1</accession>
<gene>
    <name evidence="2" type="ORF">GCM10010126_67950</name>
</gene>
<sequence length="69" mass="7712">MDGTPRILHPRDAARVLGIGRDKVFRLLRSGQLRSYRDGRLYLVPAEAIEEYISRKMAEADAGRDGGPT</sequence>
<dbReference type="NCBIfam" id="TIGR01764">
    <property type="entry name" value="excise"/>
    <property type="match status" value="1"/>
</dbReference>
<evidence type="ECO:0000259" key="1">
    <source>
        <dbReference type="Pfam" id="PF12728"/>
    </source>
</evidence>
<evidence type="ECO:0000313" key="2">
    <source>
        <dbReference type="EMBL" id="GGK98955.1"/>
    </source>
</evidence>
<dbReference type="EMBL" id="BMQD01000044">
    <property type="protein sequence ID" value="GGK98955.1"/>
    <property type="molecule type" value="Genomic_DNA"/>
</dbReference>
<dbReference type="Pfam" id="PF12728">
    <property type="entry name" value="HTH_17"/>
    <property type="match status" value="1"/>
</dbReference>
<comment type="caution">
    <text evidence="2">The sequence shown here is derived from an EMBL/GenBank/DDBJ whole genome shotgun (WGS) entry which is preliminary data.</text>
</comment>
<reference evidence="2" key="1">
    <citation type="journal article" date="2014" name="Int. J. Syst. Evol. Microbiol.">
        <title>Complete genome sequence of Corynebacterium casei LMG S-19264T (=DSM 44701T), isolated from a smear-ripened cheese.</title>
        <authorList>
            <consortium name="US DOE Joint Genome Institute (JGI-PGF)"/>
            <person name="Walter F."/>
            <person name="Albersmeier A."/>
            <person name="Kalinowski J."/>
            <person name="Ruckert C."/>
        </authorList>
    </citation>
    <scope>NUCLEOTIDE SEQUENCE</scope>
    <source>
        <strain evidence="2">JCM 3093</strain>
    </source>
</reference>
<protein>
    <recommendedName>
        <fullName evidence="1">Helix-turn-helix domain-containing protein</fullName>
    </recommendedName>
</protein>
<dbReference type="InterPro" id="IPR041657">
    <property type="entry name" value="HTH_17"/>
</dbReference>
<dbReference type="AlphaFoldDB" id="A0AA37BPA1"/>
<evidence type="ECO:0000313" key="3">
    <source>
        <dbReference type="Proteomes" id="UP000627984"/>
    </source>
</evidence>
<feature type="domain" description="Helix-turn-helix" evidence="1">
    <location>
        <begin position="10"/>
        <end position="56"/>
    </location>
</feature>
<dbReference type="InterPro" id="IPR010093">
    <property type="entry name" value="SinI_DNA-bd"/>
</dbReference>
<proteinExistence type="predicted"/>
<reference evidence="2" key="2">
    <citation type="submission" date="2022-09" db="EMBL/GenBank/DDBJ databases">
        <authorList>
            <person name="Sun Q."/>
            <person name="Ohkuma M."/>
        </authorList>
    </citation>
    <scope>NUCLEOTIDE SEQUENCE</scope>
    <source>
        <strain evidence="2">JCM 3093</strain>
    </source>
</reference>
<dbReference type="Proteomes" id="UP000627984">
    <property type="component" value="Unassembled WGS sequence"/>
</dbReference>